<sequence length="27" mass="2836">TTPSGGLTIYPTFNCLLDDGLLAINLL</sequence>
<evidence type="ECO:0000313" key="1">
    <source>
        <dbReference type="EMBL" id="MCI73198.1"/>
    </source>
</evidence>
<evidence type="ECO:0000313" key="2">
    <source>
        <dbReference type="Proteomes" id="UP000265520"/>
    </source>
</evidence>
<name>A0A392UJY4_9FABA</name>
<comment type="caution">
    <text evidence="1">The sequence shown here is derived from an EMBL/GenBank/DDBJ whole genome shotgun (WGS) entry which is preliminary data.</text>
</comment>
<organism evidence="1 2">
    <name type="scientific">Trifolium medium</name>
    <dbReference type="NCBI Taxonomy" id="97028"/>
    <lineage>
        <taxon>Eukaryota</taxon>
        <taxon>Viridiplantae</taxon>
        <taxon>Streptophyta</taxon>
        <taxon>Embryophyta</taxon>
        <taxon>Tracheophyta</taxon>
        <taxon>Spermatophyta</taxon>
        <taxon>Magnoliopsida</taxon>
        <taxon>eudicotyledons</taxon>
        <taxon>Gunneridae</taxon>
        <taxon>Pentapetalae</taxon>
        <taxon>rosids</taxon>
        <taxon>fabids</taxon>
        <taxon>Fabales</taxon>
        <taxon>Fabaceae</taxon>
        <taxon>Papilionoideae</taxon>
        <taxon>50 kb inversion clade</taxon>
        <taxon>NPAAA clade</taxon>
        <taxon>Hologalegina</taxon>
        <taxon>IRL clade</taxon>
        <taxon>Trifolieae</taxon>
        <taxon>Trifolium</taxon>
    </lineage>
</organism>
<dbReference type="Proteomes" id="UP000265520">
    <property type="component" value="Unassembled WGS sequence"/>
</dbReference>
<dbReference type="EMBL" id="LXQA010833101">
    <property type="protein sequence ID" value="MCI73198.1"/>
    <property type="molecule type" value="Genomic_DNA"/>
</dbReference>
<feature type="non-terminal residue" evidence="1">
    <location>
        <position position="1"/>
    </location>
</feature>
<protein>
    <submittedName>
        <fullName evidence="1">Uncharacterized protein</fullName>
    </submittedName>
</protein>
<dbReference type="AlphaFoldDB" id="A0A392UJY4"/>
<proteinExistence type="predicted"/>
<reference evidence="1 2" key="1">
    <citation type="journal article" date="2018" name="Front. Plant Sci.">
        <title>Red Clover (Trifolium pratense) and Zigzag Clover (T. medium) - A Picture of Genomic Similarities and Differences.</title>
        <authorList>
            <person name="Dluhosova J."/>
            <person name="Istvanek J."/>
            <person name="Nedelnik J."/>
            <person name="Repkova J."/>
        </authorList>
    </citation>
    <scope>NUCLEOTIDE SEQUENCE [LARGE SCALE GENOMIC DNA]</scope>
    <source>
        <strain evidence="2">cv. 10/8</strain>
        <tissue evidence="1">Leaf</tissue>
    </source>
</reference>
<keyword evidence="2" id="KW-1185">Reference proteome</keyword>
<accession>A0A392UJY4</accession>